<dbReference type="NCBIfam" id="NF005540">
    <property type="entry name" value="PRK07203.1"/>
    <property type="match status" value="1"/>
</dbReference>
<protein>
    <submittedName>
        <fullName evidence="3">Amidohydrolase</fullName>
    </submittedName>
</protein>
<evidence type="ECO:0000259" key="2">
    <source>
        <dbReference type="Pfam" id="PF01979"/>
    </source>
</evidence>
<organism evidence="3">
    <name type="scientific">Stygiella incarcerata</name>
    <dbReference type="NCBI Taxonomy" id="1712417"/>
    <lineage>
        <taxon>Eukaryota</taxon>
        <taxon>Discoba</taxon>
        <taxon>Jakobida</taxon>
        <taxon>Andalucina</taxon>
        <taxon>Stygiellidae</taxon>
        <taxon>Stygiella</taxon>
    </lineage>
</organism>
<keyword evidence="1 3" id="KW-0378">Hydrolase</keyword>
<evidence type="ECO:0000256" key="1">
    <source>
        <dbReference type="ARBA" id="ARBA00022801"/>
    </source>
</evidence>
<dbReference type="InterPro" id="IPR032466">
    <property type="entry name" value="Metal_Hydrolase"/>
</dbReference>
<dbReference type="InterPro" id="IPR011059">
    <property type="entry name" value="Metal-dep_hydrolase_composite"/>
</dbReference>
<dbReference type="NCBIfam" id="TIGR03314">
    <property type="entry name" value="Se_ssnA"/>
    <property type="match status" value="1"/>
</dbReference>
<dbReference type="EMBL" id="KU095855">
    <property type="protein sequence ID" value="ANM86873.1"/>
    <property type="molecule type" value="mRNA"/>
</dbReference>
<dbReference type="InterPro" id="IPR050287">
    <property type="entry name" value="MTA/SAH_deaminase"/>
</dbReference>
<sequence length="473" mass="52641">MMSFLGTIRAIPSTFSTRFLSQTKKILRNARVYTGGEKPEYFEHGAVCYEGDTVLDVGEEEEIIKKFPDAEKKDMKNKLIFPGFVCAHAHFYGAFSRGMALKDDPPSNFLEVLERLWWRLDLALQPRDNYLSAMMCLVQAVRCGTTTIVDHHASPNAIEGSLDVLAEATKAAGVRACLAYEVTDRNGLHGAEKGIDENLRFLERVYGAENPDPMLGASFGLHAAFTLSDDTLRTCARRVEGLDDRVREKAGFHIHVSEDKTDSIDSMRRSGKTTVERLADFGILTSRSIAGHCVFVTEKEVEMLKSLNVKIVHNPQSNMNNGVGVSDVLALLKKGIPVGLGTDGMTMDMFAESKVNYLIHKLNRRDPRVMGSETLDMLFGNNSLIASMFFPKKVGVLEKGSFADMAVIAYDPPTFLCAGNMPWHMQFGMSSYMVESTISGGKWIMEDGVIKSLDTANVMEECRKHYPGIWERF</sequence>
<evidence type="ECO:0000313" key="3">
    <source>
        <dbReference type="EMBL" id="ANM86873.1"/>
    </source>
</evidence>
<dbReference type="AlphaFoldDB" id="A0A192ZIW6"/>
<dbReference type="Gene3D" id="2.30.40.10">
    <property type="entry name" value="Urease, subunit C, domain 1"/>
    <property type="match status" value="1"/>
</dbReference>
<name>A0A192ZIW6_9EUKA</name>
<dbReference type="InterPro" id="IPR006680">
    <property type="entry name" value="Amidohydro-rel"/>
</dbReference>
<dbReference type="Pfam" id="PF01979">
    <property type="entry name" value="Amidohydro_1"/>
    <property type="match status" value="1"/>
</dbReference>
<feature type="domain" description="Amidohydrolase-related" evidence="2">
    <location>
        <begin position="80"/>
        <end position="444"/>
    </location>
</feature>
<dbReference type="PANTHER" id="PTHR43794">
    <property type="entry name" value="AMINOHYDROLASE SSNA-RELATED"/>
    <property type="match status" value="1"/>
</dbReference>
<proteinExistence type="evidence at transcript level"/>
<dbReference type="InterPro" id="IPR017700">
    <property type="entry name" value="Aminohydrolase_SsnA"/>
</dbReference>
<accession>A0A192ZIW6</accession>
<reference evidence="3" key="1">
    <citation type="journal article" date="2016" name="Mol. Biol. Evol.">
        <title>Novel hydrogenosomes in the microaerophilic jakobid Stygiella incarcerata.</title>
        <authorList>
            <person name="Leger M.M."/>
            <person name="Eme L."/>
            <person name="Hug L.A."/>
            <person name="Roger A.J."/>
        </authorList>
    </citation>
    <scope>NUCLEOTIDE SEQUENCE</scope>
</reference>
<dbReference type="Gene3D" id="3.20.20.140">
    <property type="entry name" value="Metal-dependent hydrolases"/>
    <property type="match status" value="1"/>
</dbReference>
<dbReference type="GO" id="GO:0016810">
    <property type="term" value="F:hydrolase activity, acting on carbon-nitrogen (but not peptide) bonds"/>
    <property type="evidence" value="ECO:0007669"/>
    <property type="project" value="InterPro"/>
</dbReference>
<dbReference type="PANTHER" id="PTHR43794:SF11">
    <property type="entry name" value="AMIDOHYDROLASE-RELATED DOMAIN-CONTAINING PROTEIN"/>
    <property type="match status" value="1"/>
</dbReference>
<dbReference type="SUPFAM" id="SSF51338">
    <property type="entry name" value="Composite domain of metallo-dependent hydrolases"/>
    <property type="match status" value="1"/>
</dbReference>
<dbReference type="SUPFAM" id="SSF51556">
    <property type="entry name" value="Metallo-dependent hydrolases"/>
    <property type="match status" value="1"/>
</dbReference>